<name>A0AAV2SIH9_MEGNR</name>
<keyword evidence="5" id="KW-1185">Reference proteome</keyword>
<dbReference type="SMART" id="SM00060">
    <property type="entry name" value="FN3"/>
    <property type="match status" value="2"/>
</dbReference>
<evidence type="ECO:0000256" key="1">
    <source>
        <dbReference type="ARBA" id="ARBA00022737"/>
    </source>
</evidence>
<dbReference type="CDD" id="cd00063">
    <property type="entry name" value="FN3"/>
    <property type="match status" value="2"/>
</dbReference>
<dbReference type="Pfam" id="PF00041">
    <property type="entry name" value="fn3"/>
    <property type="match status" value="1"/>
</dbReference>
<dbReference type="AlphaFoldDB" id="A0AAV2SIH9"/>
<dbReference type="EMBL" id="CAXKWB010068786">
    <property type="protein sequence ID" value="CAL4192397.1"/>
    <property type="molecule type" value="Genomic_DNA"/>
</dbReference>
<gene>
    <name evidence="4" type="ORF">MNOR_LOCUS36733</name>
</gene>
<dbReference type="InterPro" id="IPR050964">
    <property type="entry name" value="Striated_Muscle_Regulatory"/>
</dbReference>
<dbReference type="PANTHER" id="PTHR13817:SF73">
    <property type="entry name" value="FIBRONECTIN TYPE-III DOMAIN-CONTAINING PROTEIN"/>
    <property type="match status" value="1"/>
</dbReference>
<dbReference type="SUPFAM" id="SSF49265">
    <property type="entry name" value="Fibronectin type III"/>
    <property type="match status" value="2"/>
</dbReference>
<proteinExistence type="predicted"/>
<sequence length="433" mass="47807">PWEVNTTNLEKSLDLLPPASNLSIHVRAFNTAGIGPSSQPILCTTLDEEPGSPENLQLRILSETRVLVRWEPPSGCHGTISHYTLSYIQRNKPQVDLHVRAGNMEHTWKEINDLIPGIQLEVWLTASTVIGESGPSTRISVRPTQTSSSQPISLTESRVWRVSEGSGVTLGCRTQGTPTPTISWMRDSQVVSSSHLVQLQPGGDLHINDLTSSGNYTCIMRNSLGSDSVTHMIIMSKPPTAPLLHLNYATHYSLNLTIISNGKFQDPIQGYRLHHRDGFGGDWQEVIESPSGSGSSTVELRNLPCGSSRHVYVTSFNSHGTSPQSNMLITSTQGSYPRHPDKMQLLEINSTCLTVRPYTWLENGCPITHWKIEESITETSWKVVHAHLPRSTTDIGLCSIAIAHSWYLLKATAYSTAGELAVVYKIDVRNFLK</sequence>
<dbReference type="InterPro" id="IPR003599">
    <property type="entry name" value="Ig_sub"/>
</dbReference>
<dbReference type="InterPro" id="IPR003961">
    <property type="entry name" value="FN3_dom"/>
</dbReference>
<accession>A0AAV2SIH9</accession>
<evidence type="ECO:0000259" key="2">
    <source>
        <dbReference type="PROSITE" id="PS50835"/>
    </source>
</evidence>
<feature type="non-terminal residue" evidence="4">
    <location>
        <position position="1"/>
    </location>
</feature>
<dbReference type="InterPro" id="IPR036179">
    <property type="entry name" value="Ig-like_dom_sf"/>
</dbReference>
<dbReference type="InterPro" id="IPR003598">
    <property type="entry name" value="Ig_sub2"/>
</dbReference>
<feature type="domain" description="Ig-like" evidence="2">
    <location>
        <begin position="151"/>
        <end position="230"/>
    </location>
</feature>
<dbReference type="Proteomes" id="UP001497623">
    <property type="component" value="Unassembled WGS sequence"/>
</dbReference>
<dbReference type="SMART" id="SM00408">
    <property type="entry name" value="IGc2"/>
    <property type="match status" value="1"/>
</dbReference>
<comment type="caution">
    <text evidence="4">The sequence shown here is derived from an EMBL/GenBank/DDBJ whole genome shotgun (WGS) entry which is preliminary data.</text>
</comment>
<evidence type="ECO:0000259" key="3">
    <source>
        <dbReference type="PROSITE" id="PS50853"/>
    </source>
</evidence>
<evidence type="ECO:0000313" key="5">
    <source>
        <dbReference type="Proteomes" id="UP001497623"/>
    </source>
</evidence>
<keyword evidence="1" id="KW-0677">Repeat</keyword>
<feature type="non-terminal residue" evidence="4">
    <location>
        <position position="433"/>
    </location>
</feature>
<dbReference type="Pfam" id="PF13927">
    <property type="entry name" value="Ig_3"/>
    <property type="match status" value="1"/>
</dbReference>
<evidence type="ECO:0008006" key="6">
    <source>
        <dbReference type="Google" id="ProtNLM"/>
    </source>
</evidence>
<dbReference type="SUPFAM" id="SSF48726">
    <property type="entry name" value="Immunoglobulin"/>
    <property type="match status" value="1"/>
</dbReference>
<protein>
    <recommendedName>
        <fullName evidence="6">Down syndrome cell adhesion molecule-like protein Dscam2</fullName>
    </recommendedName>
</protein>
<dbReference type="SMART" id="SM00409">
    <property type="entry name" value="IG"/>
    <property type="match status" value="1"/>
</dbReference>
<feature type="domain" description="Fibronectin type-III" evidence="3">
    <location>
        <begin position="238"/>
        <end position="335"/>
    </location>
</feature>
<evidence type="ECO:0000313" key="4">
    <source>
        <dbReference type="EMBL" id="CAL4192397.1"/>
    </source>
</evidence>
<dbReference type="InterPro" id="IPR013783">
    <property type="entry name" value="Ig-like_fold"/>
</dbReference>
<organism evidence="4 5">
    <name type="scientific">Meganyctiphanes norvegica</name>
    <name type="common">Northern krill</name>
    <name type="synonym">Thysanopoda norvegica</name>
    <dbReference type="NCBI Taxonomy" id="48144"/>
    <lineage>
        <taxon>Eukaryota</taxon>
        <taxon>Metazoa</taxon>
        <taxon>Ecdysozoa</taxon>
        <taxon>Arthropoda</taxon>
        <taxon>Crustacea</taxon>
        <taxon>Multicrustacea</taxon>
        <taxon>Malacostraca</taxon>
        <taxon>Eumalacostraca</taxon>
        <taxon>Eucarida</taxon>
        <taxon>Euphausiacea</taxon>
        <taxon>Euphausiidae</taxon>
        <taxon>Meganyctiphanes</taxon>
    </lineage>
</organism>
<dbReference type="PANTHER" id="PTHR13817">
    <property type="entry name" value="TITIN"/>
    <property type="match status" value="1"/>
</dbReference>
<reference evidence="4 5" key="1">
    <citation type="submission" date="2024-05" db="EMBL/GenBank/DDBJ databases">
        <authorList>
            <person name="Wallberg A."/>
        </authorList>
    </citation>
    <scope>NUCLEOTIDE SEQUENCE [LARGE SCALE GENOMIC DNA]</scope>
</reference>
<dbReference type="PROSITE" id="PS50835">
    <property type="entry name" value="IG_LIKE"/>
    <property type="match status" value="1"/>
</dbReference>
<dbReference type="Gene3D" id="2.60.40.10">
    <property type="entry name" value="Immunoglobulins"/>
    <property type="match status" value="4"/>
</dbReference>
<feature type="domain" description="Fibronectin type-III" evidence="3">
    <location>
        <begin position="52"/>
        <end position="147"/>
    </location>
</feature>
<dbReference type="InterPro" id="IPR007110">
    <property type="entry name" value="Ig-like_dom"/>
</dbReference>
<dbReference type="InterPro" id="IPR036116">
    <property type="entry name" value="FN3_sf"/>
</dbReference>
<dbReference type="PROSITE" id="PS50853">
    <property type="entry name" value="FN3"/>
    <property type="match status" value="3"/>
</dbReference>
<feature type="domain" description="Fibronectin type-III" evidence="3">
    <location>
        <begin position="1"/>
        <end position="48"/>
    </location>
</feature>